<feature type="compositionally biased region" description="Polar residues" evidence="2">
    <location>
        <begin position="19"/>
        <end position="33"/>
    </location>
</feature>
<name>A0AAD4XU14_9MAGN</name>
<gene>
    <name evidence="3" type="ORF">MKW98_021068</name>
</gene>
<organism evidence="3 4">
    <name type="scientific">Papaver atlanticum</name>
    <dbReference type="NCBI Taxonomy" id="357466"/>
    <lineage>
        <taxon>Eukaryota</taxon>
        <taxon>Viridiplantae</taxon>
        <taxon>Streptophyta</taxon>
        <taxon>Embryophyta</taxon>
        <taxon>Tracheophyta</taxon>
        <taxon>Spermatophyta</taxon>
        <taxon>Magnoliopsida</taxon>
        <taxon>Ranunculales</taxon>
        <taxon>Papaveraceae</taxon>
        <taxon>Papaveroideae</taxon>
        <taxon>Papaver</taxon>
    </lineage>
</organism>
<feature type="compositionally biased region" description="Basic residues" evidence="2">
    <location>
        <begin position="184"/>
        <end position="193"/>
    </location>
</feature>
<evidence type="ECO:0000256" key="2">
    <source>
        <dbReference type="SAM" id="MobiDB-lite"/>
    </source>
</evidence>
<feature type="region of interest" description="Disordered" evidence="2">
    <location>
        <begin position="487"/>
        <end position="544"/>
    </location>
</feature>
<keyword evidence="1" id="KW-0175">Coiled coil</keyword>
<feature type="region of interest" description="Disordered" evidence="2">
    <location>
        <begin position="1"/>
        <end position="71"/>
    </location>
</feature>
<feature type="compositionally biased region" description="Acidic residues" evidence="2">
    <location>
        <begin position="503"/>
        <end position="535"/>
    </location>
</feature>
<feature type="compositionally biased region" description="Basic and acidic residues" evidence="2">
    <location>
        <begin position="172"/>
        <end position="182"/>
    </location>
</feature>
<feature type="coiled-coil region" evidence="1">
    <location>
        <begin position="422"/>
        <end position="449"/>
    </location>
</feature>
<protein>
    <submittedName>
        <fullName evidence="3">Uncharacterized protein</fullName>
    </submittedName>
</protein>
<dbReference type="AlphaFoldDB" id="A0AAD4XU14"/>
<keyword evidence="4" id="KW-1185">Reference proteome</keyword>
<comment type="caution">
    <text evidence="3">The sequence shown here is derived from an EMBL/GenBank/DDBJ whole genome shotgun (WGS) entry which is preliminary data.</text>
</comment>
<evidence type="ECO:0000256" key="1">
    <source>
        <dbReference type="SAM" id="Coils"/>
    </source>
</evidence>
<sequence>MARHKGGHVKQVTRGDPMTTPQYSSSPLTQERAPTNMRFVNAMGGTSLNVSKSRKQPAVAVTTPQRPLKRRQSVIDTALQAASPQRPQSLIQAKRSLLLGDVEKRQSSVPPHNDVEGNSSQRSASRQERSTSASHPTSVHRNSPRVSPRRHTQLARNERESTPRRSPLRYNLLDRDACESTPRRSPRLSHRQQTRLADNEDLSPELSRRGFLQEASNSPLETDSAHPPAKKITRGITTLPKVAIRDTDMDKLKVEVFEKSLVGTFNLECILEIGMWVRQSDNFPLNMHLFRNMPEEKIARVSKLVRDYYILVPNDENAEEAIRTQMRLAYVRYRSELTAHYRSFDSHEEALRHPSPRIRNVDDWPIMCDFFNTDLKFKDASEKARAARKAHALNHTNGTESFARKAYDRVNLKFMFMVTHKARKLGKLCKDWQAEMNQLSEQVRRGEVNYTPEEIYAMVVDPPEEIYACSEYLNVVLKTLGCDPVPDDIEDESLDEREHEVDDGFTWDDLQEDGNDYAGDDDDLQVDGFADDNDDKQEKELSGG</sequence>
<feature type="compositionally biased region" description="Low complexity" evidence="2">
    <location>
        <begin position="119"/>
        <end position="134"/>
    </location>
</feature>
<dbReference type="Proteomes" id="UP001202328">
    <property type="component" value="Unassembled WGS sequence"/>
</dbReference>
<evidence type="ECO:0000313" key="4">
    <source>
        <dbReference type="Proteomes" id="UP001202328"/>
    </source>
</evidence>
<feature type="compositionally biased region" description="Polar residues" evidence="2">
    <location>
        <begin position="135"/>
        <end position="145"/>
    </location>
</feature>
<accession>A0AAD4XU14</accession>
<dbReference type="EMBL" id="JAJJMB010004025">
    <property type="protein sequence ID" value="KAI3944610.1"/>
    <property type="molecule type" value="Genomic_DNA"/>
</dbReference>
<evidence type="ECO:0000313" key="3">
    <source>
        <dbReference type="EMBL" id="KAI3944610.1"/>
    </source>
</evidence>
<proteinExistence type="predicted"/>
<reference evidence="3" key="1">
    <citation type="submission" date="2022-04" db="EMBL/GenBank/DDBJ databases">
        <title>A functionally conserved STORR gene fusion in Papaver species that diverged 16.8 million years ago.</title>
        <authorList>
            <person name="Catania T."/>
        </authorList>
    </citation>
    <scope>NUCLEOTIDE SEQUENCE</scope>
    <source>
        <strain evidence="3">S-188037</strain>
    </source>
</reference>
<feature type="region of interest" description="Disordered" evidence="2">
    <location>
        <begin position="104"/>
        <end position="205"/>
    </location>
</feature>